<dbReference type="Proteomes" id="UP000483820">
    <property type="component" value="Chromosome V"/>
</dbReference>
<name>A0A6A5GCK3_CAERE</name>
<evidence type="ECO:0000313" key="3">
    <source>
        <dbReference type="EMBL" id="KAF1752393.1"/>
    </source>
</evidence>
<gene>
    <name evidence="3" type="ORF">GCK72_018948</name>
</gene>
<dbReference type="InterPro" id="IPR002542">
    <property type="entry name" value="T20D4.11-like_dom"/>
</dbReference>
<proteinExistence type="predicted"/>
<dbReference type="EMBL" id="WUAV01000005">
    <property type="protein sequence ID" value="KAF1752393.1"/>
    <property type="molecule type" value="Genomic_DNA"/>
</dbReference>
<dbReference type="PANTHER" id="PTHR21453:SF28">
    <property type="entry name" value="DUF19 DOMAIN-CONTAINING PROTEIN-RELATED"/>
    <property type="match status" value="1"/>
</dbReference>
<evidence type="ECO:0000259" key="2">
    <source>
        <dbReference type="Pfam" id="PF01579"/>
    </source>
</evidence>
<dbReference type="PANTHER" id="PTHR21453">
    <property type="entry name" value="DUF19 DOMAIN-CONTAINING PROTEIN-RELATED-RELATED"/>
    <property type="match status" value="1"/>
</dbReference>
<feature type="chain" id="PRO_5025633841" description="T20D4.11-like domain-containing protein" evidence="1">
    <location>
        <begin position="22"/>
        <end position="176"/>
    </location>
</feature>
<comment type="caution">
    <text evidence="3">The sequence shown here is derived from an EMBL/GenBank/DDBJ whole genome shotgun (WGS) entry which is preliminary data.</text>
</comment>
<dbReference type="KEGG" id="crq:GCK72_018948"/>
<organism evidence="3 4">
    <name type="scientific">Caenorhabditis remanei</name>
    <name type="common">Caenorhabditis vulgaris</name>
    <dbReference type="NCBI Taxonomy" id="31234"/>
    <lineage>
        <taxon>Eukaryota</taxon>
        <taxon>Metazoa</taxon>
        <taxon>Ecdysozoa</taxon>
        <taxon>Nematoda</taxon>
        <taxon>Chromadorea</taxon>
        <taxon>Rhabditida</taxon>
        <taxon>Rhabditina</taxon>
        <taxon>Rhabditomorpha</taxon>
        <taxon>Rhabditoidea</taxon>
        <taxon>Rhabditidae</taxon>
        <taxon>Peloderinae</taxon>
        <taxon>Caenorhabditis</taxon>
    </lineage>
</organism>
<evidence type="ECO:0000256" key="1">
    <source>
        <dbReference type="SAM" id="SignalP"/>
    </source>
</evidence>
<evidence type="ECO:0000313" key="4">
    <source>
        <dbReference type="Proteomes" id="UP000483820"/>
    </source>
</evidence>
<accession>A0A6A5GCK3</accession>
<dbReference type="PIRSF" id="PIRSF015697">
    <property type="entry name" value="UCP015697"/>
    <property type="match status" value="1"/>
</dbReference>
<sequence length="176" mass="20228">MTSLQLLAILCSLSITTVIGGGRPSRRSSDFRTFREHNRCLYKEILLATDIANMQLFDRNDLKKLQKYCVDLQTCYTTINHQSLEATEKSTKLKLACESLEFILEGFEDCAKKTESMREKCKPKTSCDNMLGDKNCAKDGIEKKCSKEEWIGFRDSMINLMTIADPQCDLDRYRKL</sequence>
<dbReference type="Pfam" id="PF01579">
    <property type="entry name" value="DUF19"/>
    <property type="match status" value="1"/>
</dbReference>
<keyword evidence="1" id="KW-0732">Signal</keyword>
<feature type="signal peptide" evidence="1">
    <location>
        <begin position="1"/>
        <end position="21"/>
    </location>
</feature>
<protein>
    <recommendedName>
        <fullName evidence="2">T20D4.11-like domain-containing protein</fullName>
    </recommendedName>
</protein>
<dbReference type="GeneID" id="9825760"/>
<dbReference type="CTD" id="9825760"/>
<dbReference type="InterPro" id="IPR016638">
    <property type="entry name" value="UPF0376"/>
</dbReference>
<feature type="domain" description="T20D4.11-like" evidence="2">
    <location>
        <begin position="36"/>
        <end position="169"/>
    </location>
</feature>
<dbReference type="AlphaFoldDB" id="A0A6A5GCK3"/>
<dbReference type="RefSeq" id="XP_003110588.2">
    <property type="nucleotide sequence ID" value="XM_003110540.2"/>
</dbReference>
<reference evidence="3 4" key="1">
    <citation type="submission" date="2019-12" db="EMBL/GenBank/DDBJ databases">
        <title>Chromosome-level assembly of the Caenorhabditis remanei genome.</title>
        <authorList>
            <person name="Teterina A.A."/>
            <person name="Willis J.H."/>
            <person name="Phillips P.C."/>
        </authorList>
    </citation>
    <scope>NUCLEOTIDE SEQUENCE [LARGE SCALE GENOMIC DNA]</scope>
    <source>
        <strain evidence="3 4">PX506</strain>
        <tissue evidence="3">Whole organism</tissue>
    </source>
</reference>